<keyword evidence="3" id="KW-0813">Transport</keyword>
<sequence length="469" mass="51215">MMQQGQMVRALVTAALVVGLGCSTALGADERVLTAAEVLESVEANGDYAVTIAAADIDIAHARLQEAGAGLMPKLTLSASSQFYRPSAHKQYSNDNADAYGKLEVVQPLYDFGQSASVRDAAGKDAEAAEQILTSARNTVLLEGLALYFDLHASELEVRALNEAHTSAYLRWDRAKENFALGRASPVEVAEALKFAEKSRLIYFSERSQNAVYRLRLEELMGSALPEELIVPPKPPKAKHSAIDRKKFVAAVWGTNPELAALAKQGEATGLRREGVAQLPSLEAYANTGYTTRDLRGRDDYAVGARLSWPIFDGGLTAAKKTRLAAEQSRVNARFEAKKSDLRRRALTLLMSLDDTYQRVIAARAQHDYTSKFLVQRQQLYAQERVADLGTAMVEHTSSEAELVRATGAYLLVQAQLAVLLGEQPGRSLEPDFFAAQNLLDTDSGDFVPKAGTGFGQEDENSFKRQEQK</sequence>
<accession>A0A1E5Q9W6</accession>
<comment type="subcellular location">
    <subcellularLocation>
        <location evidence="1">Cell outer membrane</location>
    </subcellularLocation>
</comment>
<proteinExistence type="inferred from homology"/>
<evidence type="ECO:0000256" key="1">
    <source>
        <dbReference type="ARBA" id="ARBA00004442"/>
    </source>
</evidence>
<keyword evidence="4" id="KW-1134">Transmembrane beta strand</keyword>
<dbReference type="InterPro" id="IPR051906">
    <property type="entry name" value="TolC-like"/>
</dbReference>
<evidence type="ECO:0000256" key="8">
    <source>
        <dbReference type="SAM" id="MobiDB-lite"/>
    </source>
</evidence>
<dbReference type="GO" id="GO:0015288">
    <property type="term" value="F:porin activity"/>
    <property type="evidence" value="ECO:0007669"/>
    <property type="project" value="TreeGrafter"/>
</dbReference>
<keyword evidence="9" id="KW-0732">Signal</keyword>
<dbReference type="STRING" id="28181.BEN30_06190"/>
<dbReference type="GO" id="GO:1990281">
    <property type="term" value="C:efflux pump complex"/>
    <property type="evidence" value="ECO:0007669"/>
    <property type="project" value="TreeGrafter"/>
</dbReference>
<evidence type="ECO:0000256" key="5">
    <source>
        <dbReference type="ARBA" id="ARBA00022692"/>
    </source>
</evidence>
<dbReference type="EMBL" id="MCGG01000013">
    <property type="protein sequence ID" value="OEJ68512.1"/>
    <property type="molecule type" value="Genomic_DNA"/>
</dbReference>
<protein>
    <submittedName>
        <fullName evidence="10">Uncharacterized protein</fullName>
    </submittedName>
</protein>
<keyword evidence="11" id="KW-1185">Reference proteome</keyword>
<feature type="signal peptide" evidence="9">
    <location>
        <begin position="1"/>
        <end position="27"/>
    </location>
</feature>
<dbReference type="PANTHER" id="PTHR30026:SF20">
    <property type="entry name" value="OUTER MEMBRANE PROTEIN TOLC"/>
    <property type="match status" value="1"/>
</dbReference>
<dbReference type="GO" id="GO:0015562">
    <property type="term" value="F:efflux transmembrane transporter activity"/>
    <property type="evidence" value="ECO:0007669"/>
    <property type="project" value="InterPro"/>
</dbReference>
<keyword evidence="6" id="KW-0472">Membrane</keyword>
<evidence type="ECO:0000256" key="2">
    <source>
        <dbReference type="ARBA" id="ARBA00007613"/>
    </source>
</evidence>
<evidence type="ECO:0000313" key="11">
    <source>
        <dbReference type="Proteomes" id="UP000095347"/>
    </source>
</evidence>
<evidence type="ECO:0000256" key="9">
    <source>
        <dbReference type="SAM" id="SignalP"/>
    </source>
</evidence>
<organism evidence="10 11">
    <name type="scientific">Magnetovibrio blakemorei</name>
    <dbReference type="NCBI Taxonomy" id="28181"/>
    <lineage>
        <taxon>Bacteria</taxon>
        <taxon>Pseudomonadati</taxon>
        <taxon>Pseudomonadota</taxon>
        <taxon>Alphaproteobacteria</taxon>
        <taxon>Rhodospirillales</taxon>
        <taxon>Magnetovibrionaceae</taxon>
        <taxon>Magnetovibrio</taxon>
    </lineage>
</organism>
<evidence type="ECO:0000256" key="7">
    <source>
        <dbReference type="ARBA" id="ARBA00023237"/>
    </source>
</evidence>
<comment type="similarity">
    <text evidence="2">Belongs to the outer membrane factor (OMF) (TC 1.B.17) family.</text>
</comment>
<feature type="chain" id="PRO_5009184155" evidence="9">
    <location>
        <begin position="28"/>
        <end position="469"/>
    </location>
</feature>
<evidence type="ECO:0000256" key="4">
    <source>
        <dbReference type="ARBA" id="ARBA00022452"/>
    </source>
</evidence>
<evidence type="ECO:0000256" key="6">
    <source>
        <dbReference type="ARBA" id="ARBA00023136"/>
    </source>
</evidence>
<keyword evidence="7" id="KW-0998">Cell outer membrane</keyword>
<dbReference type="Pfam" id="PF02321">
    <property type="entry name" value="OEP"/>
    <property type="match status" value="1"/>
</dbReference>
<dbReference type="Gene3D" id="1.20.1600.10">
    <property type="entry name" value="Outer membrane efflux proteins (OEP)"/>
    <property type="match status" value="1"/>
</dbReference>
<dbReference type="OrthoDB" id="5296315at2"/>
<reference evidence="11" key="1">
    <citation type="submission" date="2016-07" db="EMBL/GenBank/DDBJ databases">
        <authorList>
            <person name="Florea S."/>
            <person name="Webb J.S."/>
            <person name="Jaromczyk J."/>
            <person name="Schardl C.L."/>
        </authorList>
    </citation>
    <scope>NUCLEOTIDE SEQUENCE [LARGE SCALE GENOMIC DNA]</scope>
    <source>
        <strain evidence="11">MV-1</strain>
    </source>
</reference>
<dbReference type="AlphaFoldDB" id="A0A1E5Q9W6"/>
<evidence type="ECO:0000313" key="10">
    <source>
        <dbReference type="EMBL" id="OEJ68512.1"/>
    </source>
</evidence>
<feature type="region of interest" description="Disordered" evidence="8">
    <location>
        <begin position="445"/>
        <end position="469"/>
    </location>
</feature>
<dbReference type="GO" id="GO:0009279">
    <property type="term" value="C:cell outer membrane"/>
    <property type="evidence" value="ECO:0007669"/>
    <property type="project" value="UniProtKB-SubCell"/>
</dbReference>
<gene>
    <name evidence="10" type="ORF">BEN30_06190</name>
</gene>
<comment type="caution">
    <text evidence="10">The sequence shown here is derived from an EMBL/GenBank/DDBJ whole genome shotgun (WGS) entry which is preliminary data.</text>
</comment>
<dbReference type="PANTHER" id="PTHR30026">
    <property type="entry name" value="OUTER MEMBRANE PROTEIN TOLC"/>
    <property type="match status" value="1"/>
</dbReference>
<dbReference type="Proteomes" id="UP000095347">
    <property type="component" value="Unassembled WGS sequence"/>
</dbReference>
<keyword evidence="5" id="KW-0812">Transmembrane</keyword>
<dbReference type="RefSeq" id="WP_069957175.1">
    <property type="nucleotide sequence ID" value="NZ_MCGG01000013.1"/>
</dbReference>
<dbReference type="InterPro" id="IPR003423">
    <property type="entry name" value="OMP_efflux"/>
</dbReference>
<name>A0A1E5Q9W6_9PROT</name>
<dbReference type="SUPFAM" id="SSF56954">
    <property type="entry name" value="Outer membrane efflux proteins (OEP)"/>
    <property type="match status" value="1"/>
</dbReference>
<evidence type="ECO:0000256" key="3">
    <source>
        <dbReference type="ARBA" id="ARBA00022448"/>
    </source>
</evidence>